<proteinExistence type="predicted"/>
<organism evidence="2 3">
    <name type="scientific">Portunus trituberculatus</name>
    <name type="common">Swimming crab</name>
    <name type="synonym">Neptunus trituberculatus</name>
    <dbReference type="NCBI Taxonomy" id="210409"/>
    <lineage>
        <taxon>Eukaryota</taxon>
        <taxon>Metazoa</taxon>
        <taxon>Ecdysozoa</taxon>
        <taxon>Arthropoda</taxon>
        <taxon>Crustacea</taxon>
        <taxon>Multicrustacea</taxon>
        <taxon>Malacostraca</taxon>
        <taxon>Eumalacostraca</taxon>
        <taxon>Eucarida</taxon>
        <taxon>Decapoda</taxon>
        <taxon>Pleocyemata</taxon>
        <taxon>Brachyura</taxon>
        <taxon>Eubrachyura</taxon>
        <taxon>Portunoidea</taxon>
        <taxon>Portunidae</taxon>
        <taxon>Portuninae</taxon>
        <taxon>Portunus</taxon>
    </lineage>
</organism>
<reference evidence="2 3" key="1">
    <citation type="submission" date="2019-05" db="EMBL/GenBank/DDBJ databases">
        <title>Another draft genome of Portunus trituberculatus and its Hox gene families provides insights of decapod evolution.</title>
        <authorList>
            <person name="Jeong J.-H."/>
            <person name="Song I."/>
            <person name="Kim S."/>
            <person name="Choi T."/>
            <person name="Kim D."/>
            <person name="Ryu S."/>
            <person name="Kim W."/>
        </authorList>
    </citation>
    <scope>NUCLEOTIDE SEQUENCE [LARGE SCALE GENOMIC DNA]</scope>
    <source>
        <tissue evidence="2">Muscle</tissue>
    </source>
</reference>
<dbReference type="EMBL" id="VSRR010061494">
    <property type="protein sequence ID" value="MPC83095.1"/>
    <property type="molecule type" value="Genomic_DNA"/>
</dbReference>
<comment type="caution">
    <text evidence="2">The sequence shown here is derived from an EMBL/GenBank/DDBJ whole genome shotgun (WGS) entry which is preliminary data.</text>
</comment>
<evidence type="ECO:0000313" key="3">
    <source>
        <dbReference type="Proteomes" id="UP000324222"/>
    </source>
</evidence>
<accession>A0A5B7IL68</accession>
<feature type="compositionally biased region" description="Polar residues" evidence="1">
    <location>
        <begin position="21"/>
        <end position="33"/>
    </location>
</feature>
<evidence type="ECO:0000313" key="2">
    <source>
        <dbReference type="EMBL" id="MPC83095.1"/>
    </source>
</evidence>
<dbReference type="AlphaFoldDB" id="A0A5B7IL68"/>
<gene>
    <name evidence="2" type="ORF">E2C01_077786</name>
</gene>
<name>A0A5B7IL68_PORTR</name>
<sequence>MDRSGAGNENFMYRRSDTRCNTPATTAQHSTCSGEERGGRGARTVQSCEEEEEVVQCGRMWKRWRCSVGVWWNKGIEAEWIRRLTRPH</sequence>
<feature type="region of interest" description="Disordered" evidence="1">
    <location>
        <begin position="21"/>
        <end position="41"/>
    </location>
</feature>
<keyword evidence="3" id="KW-1185">Reference proteome</keyword>
<protein>
    <submittedName>
        <fullName evidence="2">Uncharacterized protein</fullName>
    </submittedName>
</protein>
<dbReference type="Proteomes" id="UP000324222">
    <property type="component" value="Unassembled WGS sequence"/>
</dbReference>
<evidence type="ECO:0000256" key="1">
    <source>
        <dbReference type="SAM" id="MobiDB-lite"/>
    </source>
</evidence>